<gene>
    <name evidence="1" type="ORF">D1B33_17970</name>
</gene>
<evidence type="ECO:0000313" key="1">
    <source>
        <dbReference type="EMBL" id="RHW31395.1"/>
    </source>
</evidence>
<protein>
    <submittedName>
        <fullName evidence="1">Uncharacterized protein</fullName>
    </submittedName>
</protein>
<dbReference type="RefSeq" id="WP_118877785.1">
    <property type="nucleotide sequence ID" value="NZ_QWEI01000017.1"/>
</dbReference>
<accession>A0A396S312</accession>
<sequence length="140" mass="16711">MLTVRNAESYLRNLISEDSDDINNVWETFKAFCRETVEGEENKEILFQCGVYDYNGENLFHFEFVRQFTIYEENNYSHIEQLHCGCLFEPTDELKNLEVSEWSMDYDDLEDYFNHIESLQEFKIPLNSKPIRIEIVQGSI</sequence>
<comment type="caution">
    <text evidence="1">The sequence shown here is derived from an EMBL/GenBank/DDBJ whole genome shotgun (WGS) entry which is preliminary data.</text>
</comment>
<dbReference type="Proteomes" id="UP000265692">
    <property type="component" value="Unassembled WGS sequence"/>
</dbReference>
<dbReference type="AlphaFoldDB" id="A0A396S312"/>
<organism evidence="1 2">
    <name type="scientific">Ureibacillus yapensis</name>
    <dbReference type="NCBI Taxonomy" id="2304605"/>
    <lineage>
        <taxon>Bacteria</taxon>
        <taxon>Bacillati</taxon>
        <taxon>Bacillota</taxon>
        <taxon>Bacilli</taxon>
        <taxon>Bacillales</taxon>
        <taxon>Caryophanaceae</taxon>
        <taxon>Ureibacillus</taxon>
    </lineage>
</organism>
<name>A0A396S312_9BACL</name>
<dbReference type="OrthoDB" id="2220876at2"/>
<reference evidence="1 2" key="1">
    <citation type="submission" date="2018-08" db="EMBL/GenBank/DDBJ databases">
        <title>Lysinibacillus sp. YLB-03 draft genome sequence.</title>
        <authorList>
            <person name="Yu L."/>
        </authorList>
    </citation>
    <scope>NUCLEOTIDE SEQUENCE [LARGE SCALE GENOMIC DNA]</scope>
    <source>
        <strain evidence="1 2">YLB-03</strain>
    </source>
</reference>
<keyword evidence="2" id="KW-1185">Reference proteome</keyword>
<evidence type="ECO:0000313" key="2">
    <source>
        <dbReference type="Proteomes" id="UP000265692"/>
    </source>
</evidence>
<proteinExistence type="predicted"/>
<dbReference type="EMBL" id="QWEI01000017">
    <property type="protein sequence ID" value="RHW31395.1"/>
    <property type="molecule type" value="Genomic_DNA"/>
</dbReference>